<evidence type="ECO:0000313" key="1">
    <source>
        <dbReference type="EMBL" id="ESQ97053.1"/>
    </source>
</evidence>
<dbReference type="EMBL" id="AOFQ01000072">
    <property type="protein sequence ID" value="ESQ97053.1"/>
    <property type="molecule type" value="Genomic_DNA"/>
</dbReference>
<protein>
    <submittedName>
        <fullName evidence="1">Uncharacterized protein</fullName>
    </submittedName>
</protein>
<organism evidence="1 3">
    <name type="scientific">Stutzerimonas chloritidismutans AW-1</name>
    <dbReference type="NCBI Taxonomy" id="1263865"/>
    <lineage>
        <taxon>Bacteria</taxon>
        <taxon>Pseudomonadati</taxon>
        <taxon>Pseudomonadota</taxon>
        <taxon>Gammaproteobacteria</taxon>
        <taxon>Pseudomonadales</taxon>
        <taxon>Pseudomonadaceae</taxon>
        <taxon>Stutzerimonas</taxon>
    </lineage>
</organism>
<proteinExistence type="predicted"/>
<comment type="caution">
    <text evidence="1">The sequence shown here is derived from an EMBL/GenBank/DDBJ whole genome shotgun (WGS) entry which is preliminary data.</text>
</comment>
<evidence type="ECO:0000313" key="2">
    <source>
        <dbReference type="EMBL" id="ESQ97056.1"/>
    </source>
</evidence>
<dbReference type="AlphaFoldDB" id="V4QAU5"/>
<name>V4QAU5_STUCH</name>
<reference evidence="1 3" key="1">
    <citation type="submission" date="2013-07" db="EMBL/GenBank/DDBJ databases">
        <authorList>
            <person name="Schaap P.J."/>
            <person name="Mehboob F."/>
            <person name="Oosterkamp M.J."/>
            <person name="de Vos W.M."/>
            <person name="Stams A.J.M."/>
            <person name="Koehorst J.J."/>
        </authorList>
    </citation>
    <scope>NUCLEOTIDE SEQUENCE [LARGE SCALE GENOMIC DNA]</scope>
    <source>
        <strain evidence="1 3">AW-1</strain>
    </source>
</reference>
<accession>V4QAU5</accession>
<dbReference type="EMBL" id="AOFQ01000072">
    <property type="protein sequence ID" value="ESQ97056.1"/>
    <property type="molecule type" value="Genomic_DNA"/>
</dbReference>
<sequence length="81" mass="8677">MNRPQPAGVINLSTGGEHALLVAAMQNAGLVRPRDLCGEWVEASSDVNGRDKALRRVIAGYGEEQQPSIGAMDAEIDQPNY</sequence>
<evidence type="ECO:0000313" key="3">
    <source>
        <dbReference type="Proteomes" id="UP000017822"/>
    </source>
</evidence>
<gene>
    <name evidence="1" type="ORF">F753_23080</name>
    <name evidence="2" type="ORF">F753_23095</name>
</gene>
<dbReference type="Proteomes" id="UP000017822">
    <property type="component" value="Unassembled WGS sequence"/>
</dbReference>